<protein>
    <recommendedName>
        <fullName evidence="4">Helitron helicase-like domain-containing protein</fullName>
    </recommendedName>
</protein>
<keyword evidence="3" id="KW-1185">Reference proteome</keyword>
<organism evidence="2 3">
    <name type="scientific">Pyricularia grisea</name>
    <name type="common">Crabgrass-specific blast fungus</name>
    <name type="synonym">Magnaporthe grisea</name>
    <dbReference type="NCBI Taxonomy" id="148305"/>
    <lineage>
        <taxon>Eukaryota</taxon>
        <taxon>Fungi</taxon>
        <taxon>Dikarya</taxon>
        <taxon>Ascomycota</taxon>
        <taxon>Pezizomycotina</taxon>
        <taxon>Sordariomycetes</taxon>
        <taxon>Sordariomycetidae</taxon>
        <taxon>Magnaporthales</taxon>
        <taxon>Pyriculariaceae</taxon>
        <taxon>Pyricularia</taxon>
    </lineage>
</organism>
<gene>
    <name evidence="2" type="ORF">MCOR33_011029</name>
</gene>
<name>A0ABQ8N444_PYRGI</name>
<dbReference type="EMBL" id="JABSND010000420">
    <property type="protein sequence ID" value="KAI6290819.1"/>
    <property type="molecule type" value="Genomic_DNA"/>
</dbReference>
<evidence type="ECO:0008006" key="4">
    <source>
        <dbReference type="Google" id="ProtNLM"/>
    </source>
</evidence>
<accession>A0ABQ8N444</accession>
<sequence>MFRGEKYEELTQQHRHINGRYVLHVVFPDMVDQNVWPVTAILSTTVSPAGDHSKLELLLNNKAQVARLIENFMSTKPEDHGKASSDKTWHFQDQNWS</sequence>
<reference evidence="2" key="1">
    <citation type="submission" date="2021-01" db="EMBL/GenBank/DDBJ databases">
        <title>Deciphering the adaptive evolutionary patterns associated with biogeogrpahic diversity in the finger millet blast pathogen Magnaporthe oryzae in Eastern Africa.</title>
        <authorList>
            <person name="Onyema G."/>
            <person name="Shittu T.A."/>
            <person name="Dodsworth S."/>
            <person name="Devilliers S."/>
            <person name="Muthumeenakshi S."/>
            <person name="Sreenivasaprasad S."/>
        </authorList>
    </citation>
    <scope>NUCLEOTIDE SEQUENCE</scope>
    <source>
        <strain evidence="2">D15/s37</strain>
    </source>
</reference>
<evidence type="ECO:0000313" key="3">
    <source>
        <dbReference type="Proteomes" id="UP001059893"/>
    </source>
</evidence>
<proteinExistence type="predicted"/>
<evidence type="ECO:0000256" key="1">
    <source>
        <dbReference type="SAM" id="MobiDB-lite"/>
    </source>
</evidence>
<feature type="region of interest" description="Disordered" evidence="1">
    <location>
        <begin position="75"/>
        <end position="97"/>
    </location>
</feature>
<comment type="caution">
    <text evidence="2">The sequence shown here is derived from an EMBL/GenBank/DDBJ whole genome shotgun (WGS) entry which is preliminary data.</text>
</comment>
<feature type="compositionally biased region" description="Basic and acidic residues" evidence="1">
    <location>
        <begin position="76"/>
        <end position="90"/>
    </location>
</feature>
<evidence type="ECO:0000313" key="2">
    <source>
        <dbReference type="EMBL" id="KAI6290819.1"/>
    </source>
</evidence>
<dbReference type="Proteomes" id="UP001059893">
    <property type="component" value="Unassembled WGS sequence"/>
</dbReference>